<dbReference type="OMA" id="DLTQPYY"/>
<dbReference type="InterPro" id="IPR005339">
    <property type="entry name" value="GINS_Psf1"/>
</dbReference>
<evidence type="ECO:0000256" key="2">
    <source>
        <dbReference type="ARBA" id="ARBA00006677"/>
    </source>
</evidence>
<dbReference type="CDD" id="cd11710">
    <property type="entry name" value="GINS_A_psf1"/>
    <property type="match status" value="1"/>
</dbReference>
<organism evidence="6 7">
    <name type="scientific">Bodo saltans</name>
    <name type="common">Flagellated protozoan</name>
    <dbReference type="NCBI Taxonomy" id="75058"/>
    <lineage>
        <taxon>Eukaryota</taxon>
        <taxon>Discoba</taxon>
        <taxon>Euglenozoa</taxon>
        <taxon>Kinetoplastea</taxon>
        <taxon>Metakinetoplastina</taxon>
        <taxon>Eubodonida</taxon>
        <taxon>Bodonidae</taxon>
        <taxon>Bodo</taxon>
    </lineage>
</organism>
<sequence>MSLRRTADPAVELMNEIRALEAGTGNIGPADNVNLRSLAHDITDAYQNIESMAVNPYVDPTDPYYRSALQYFRAKALRGKRCLVSYLMWRMDKVSAAWWESKDNLVTPQLGASESQYLKDYNALMVDYMSSFAFPLDLRAFRMRPPSAQHVSVRGLKPLTFMSALSGITYHIEKDETYSMPSEEAERLIQQGIVVEVLS</sequence>
<dbReference type="GO" id="GO:0000811">
    <property type="term" value="C:GINS complex"/>
    <property type="evidence" value="ECO:0007669"/>
    <property type="project" value="InterPro"/>
</dbReference>
<dbReference type="Pfam" id="PF05916">
    <property type="entry name" value="Sld5"/>
    <property type="match status" value="1"/>
</dbReference>
<evidence type="ECO:0000256" key="3">
    <source>
        <dbReference type="ARBA" id="ARBA00022705"/>
    </source>
</evidence>
<dbReference type="GO" id="GO:1902983">
    <property type="term" value="P:DNA strand elongation involved in mitotic DNA replication"/>
    <property type="evidence" value="ECO:0007669"/>
    <property type="project" value="TreeGrafter"/>
</dbReference>
<dbReference type="EMBL" id="CYKH01001182">
    <property type="protein sequence ID" value="CUG85666.1"/>
    <property type="molecule type" value="Genomic_DNA"/>
</dbReference>
<dbReference type="PANTHER" id="PTHR12914">
    <property type="entry name" value="PARTNER OF SLD5"/>
    <property type="match status" value="1"/>
</dbReference>
<name>A0A0S4J8J8_BODSA</name>
<evidence type="ECO:0000256" key="4">
    <source>
        <dbReference type="ARBA" id="ARBA00023242"/>
    </source>
</evidence>
<dbReference type="Gene3D" id="1.20.58.1030">
    <property type="match status" value="1"/>
</dbReference>
<evidence type="ECO:0000256" key="1">
    <source>
        <dbReference type="ARBA" id="ARBA00004123"/>
    </source>
</evidence>
<dbReference type="SUPFAM" id="SSF158573">
    <property type="entry name" value="GINS helical bundle-like"/>
    <property type="match status" value="1"/>
</dbReference>
<dbReference type="InterPro" id="IPR036224">
    <property type="entry name" value="GINS_bundle-like_dom_sf"/>
</dbReference>
<evidence type="ECO:0000313" key="7">
    <source>
        <dbReference type="Proteomes" id="UP000051952"/>
    </source>
</evidence>
<keyword evidence="7" id="KW-1185">Reference proteome</keyword>
<comment type="similarity">
    <text evidence="2">Belongs to the GINS1/PSF1 family.</text>
</comment>
<protein>
    <recommendedName>
        <fullName evidence="5">GINS subunit domain-containing protein</fullName>
    </recommendedName>
</protein>
<dbReference type="VEuPathDB" id="TriTrypDB:BSAL_90355c"/>
<keyword evidence="3" id="KW-0235">DNA replication</keyword>
<comment type="subcellular location">
    <subcellularLocation>
        <location evidence="1">Nucleus</location>
    </subcellularLocation>
</comment>
<reference evidence="7" key="1">
    <citation type="submission" date="2015-09" db="EMBL/GenBank/DDBJ databases">
        <authorList>
            <consortium name="Pathogen Informatics"/>
        </authorList>
    </citation>
    <scope>NUCLEOTIDE SEQUENCE [LARGE SCALE GENOMIC DNA]</scope>
    <source>
        <strain evidence="7">Lake Konstanz</strain>
    </source>
</reference>
<feature type="domain" description="GINS subunit" evidence="5">
    <location>
        <begin position="61"/>
        <end position="131"/>
    </location>
</feature>
<dbReference type="InterPro" id="IPR021151">
    <property type="entry name" value="GINS_A"/>
</dbReference>
<dbReference type="Proteomes" id="UP000051952">
    <property type="component" value="Unassembled WGS sequence"/>
</dbReference>
<dbReference type="OrthoDB" id="10252587at2759"/>
<dbReference type="PANTHER" id="PTHR12914:SF2">
    <property type="entry name" value="DNA REPLICATION COMPLEX GINS PROTEIN PSF1"/>
    <property type="match status" value="1"/>
</dbReference>
<proteinExistence type="inferred from homology"/>
<gene>
    <name evidence="6" type="ORF">BSAL_90355c</name>
</gene>
<dbReference type="AlphaFoldDB" id="A0A0S4J8J8"/>
<evidence type="ECO:0000313" key="6">
    <source>
        <dbReference type="EMBL" id="CUG85666.1"/>
    </source>
</evidence>
<keyword evidence="4" id="KW-0539">Nucleus</keyword>
<evidence type="ECO:0000259" key="5">
    <source>
        <dbReference type="Pfam" id="PF05916"/>
    </source>
</evidence>
<accession>A0A0S4J8J8</accession>